<evidence type="ECO:0000313" key="2">
    <source>
        <dbReference type="Proteomes" id="UP001595805"/>
    </source>
</evidence>
<dbReference type="InterPro" id="IPR036034">
    <property type="entry name" value="PDZ_sf"/>
</dbReference>
<dbReference type="Proteomes" id="UP001595805">
    <property type="component" value="Unassembled WGS sequence"/>
</dbReference>
<dbReference type="Gene3D" id="2.30.42.10">
    <property type="match status" value="1"/>
</dbReference>
<organism evidence="1 2">
    <name type="scientific">Algoriphagus namhaensis</name>
    <dbReference type="NCBI Taxonomy" id="915353"/>
    <lineage>
        <taxon>Bacteria</taxon>
        <taxon>Pseudomonadati</taxon>
        <taxon>Bacteroidota</taxon>
        <taxon>Cytophagia</taxon>
        <taxon>Cytophagales</taxon>
        <taxon>Cyclobacteriaceae</taxon>
        <taxon>Algoriphagus</taxon>
    </lineage>
</organism>
<name>A0ABV8APF8_9BACT</name>
<sequence>MSEENTKSTDVGKRSFFWLNPEWISKGTYFLLVLTLLSGCSTFQRIKSNKLLASADLKNESFQSVVPIEYISNLPVFEVTIQGEVYRFIFDTGGYTVFSERLTDRLIGLAKPSYIDVKDGNSTVSRINTYFLDELEIGGITFEKEGFATIGFTESEWFSCLGLDGTIGPNIMKEALWEVDSQEGHIILSDKSKRLEIVDSGHTIPLYTDPVFKPSLDLQIGKEIKRVGFDTGFNGFLKLIGKPSSDYLDSYPSVLRLGNRTNAGNSIVFSDTKMVKLDEMGLNGIVFRNVITSVGNQFSSDLLGSQLFDQYKILIDLSGKALYLEEFETKPERQTKIESFGFGLDFRAGKVVIDYVYQPSAAHDMGVKPGQEILKINGRHYAFSSYCEFIENFQLPMENTMELELLQEDKPFFVSLTRQTIL</sequence>
<dbReference type="Gene3D" id="2.40.70.10">
    <property type="entry name" value="Acid Proteases"/>
    <property type="match status" value="1"/>
</dbReference>
<dbReference type="SUPFAM" id="SSF50156">
    <property type="entry name" value="PDZ domain-like"/>
    <property type="match status" value="1"/>
</dbReference>
<proteinExistence type="predicted"/>
<dbReference type="RefSeq" id="WP_377904647.1">
    <property type="nucleotide sequence ID" value="NZ_JBHRZS010000006.1"/>
</dbReference>
<accession>A0ABV8APF8</accession>
<gene>
    <name evidence="1" type="ORF">ACFOSV_06630</name>
</gene>
<reference evidence="2" key="1">
    <citation type="journal article" date="2019" name="Int. J. Syst. Evol. Microbiol.">
        <title>The Global Catalogue of Microorganisms (GCM) 10K type strain sequencing project: providing services to taxonomists for standard genome sequencing and annotation.</title>
        <authorList>
            <consortium name="The Broad Institute Genomics Platform"/>
            <consortium name="The Broad Institute Genome Sequencing Center for Infectious Disease"/>
            <person name="Wu L."/>
            <person name="Ma J."/>
        </authorList>
    </citation>
    <scope>NUCLEOTIDE SEQUENCE [LARGE SCALE GENOMIC DNA]</scope>
    <source>
        <strain evidence="2">CCUG 60523</strain>
    </source>
</reference>
<dbReference type="EMBL" id="JBHRZS010000006">
    <property type="protein sequence ID" value="MFC3879843.1"/>
    <property type="molecule type" value="Genomic_DNA"/>
</dbReference>
<comment type="caution">
    <text evidence="1">The sequence shown here is derived from an EMBL/GenBank/DDBJ whole genome shotgun (WGS) entry which is preliminary data.</text>
</comment>
<evidence type="ECO:0000313" key="1">
    <source>
        <dbReference type="EMBL" id="MFC3879843.1"/>
    </source>
</evidence>
<dbReference type="InterPro" id="IPR021109">
    <property type="entry name" value="Peptidase_aspartic_dom_sf"/>
</dbReference>
<evidence type="ECO:0008006" key="3">
    <source>
        <dbReference type="Google" id="ProtNLM"/>
    </source>
</evidence>
<protein>
    <recommendedName>
        <fullName evidence="3">PDZ domain-containing protein</fullName>
    </recommendedName>
</protein>
<keyword evidence="2" id="KW-1185">Reference proteome</keyword>